<comment type="caution">
    <text evidence="2">The sequence shown here is derived from an EMBL/GenBank/DDBJ whole genome shotgun (WGS) entry which is preliminary data.</text>
</comment>
<evidence type="ECO:0000259" key="1">
    <source>
        <dbReference type="Pfam" id="PF04015"/>
    </source>
</evidence>
<dbReference type="InterPro" id="IPR007160">
    <property type="entry name" value="DUF362"/>
</dbReference>
<dbReference type="Pfam" id="PF04015">
    <property type="entry name" value="DUF362"/>
    <property type="match status" value="1"/>
</dbReference>
<protein>
    <submittedName>
        <fullName evidence="2">DUF362 domain-containing protein</fullName>
    </submittedName>
</protein>
<name>A0A938BQ69_UNCEI</name>
<dbReference type="EMBL" id="VGIY01000046">
    <property type="protein sequence ID" value="MBM3316832.1"/>
    <property type="molecule type" value="Genomic_DNA"/>
</dbReference>
<reference evidence="2" key="1">
    <citation type="submission" date="2019-03" db="EMBL/GenBank/DDBJ databases">
        <title>Lake Tanganyika Metagenome-Assembled Genomes (MAGs).</title>
        <authorList>
            <person name="Tran P."/>
        </authorList>
    </citation>
    <scope>NUCLEOTIDE SEQUENCE</scope>
    <source>
        <strain evidence="2">M_DeepCast_400m_m2_100</strain>
    </source>
</reference>
<gene>
    <name evidence="2" type="ORF">FJY75_03170</name>
</gene>
<organism evidence="2 3">
    <name type="scientific">Eiseniibacteriota bacterium</name>
    <dbReference type="NCBI Taxonomy" id="2212470"/>
    <lineage>
        <taxon>Bacteria</taxon>
        <taxon>Candidatus Eiseniibacteriota</taxon>
    </lineage>
</organism>
<sequence>MARARVAILRTRPETVIEDYRRLGELAGLKGALDPSAKTILKDNITWHFVFPGVNTTPWQLEGTILALQDAGHRDLVAVHNHTVVTIAERGEEELKFTPIYRRHGIPVLYNYREDHMRWVPFRSKVPLLALPRIFGDEVRIPDFFVGKNIVHMPTVKTHGYTQYTGALKNAFGGLLNIKRHYTHTWIHETLVDLLAIGREIHPGMFATMDGTTAGAGPGPRTVVPHDKHVILASADQVAIDSVAATLMGFDWSRLPCIALAHERGLGVGDPRDIEVVGDADAAQERWRFDVGVNLATGVGRLLWFDTPLKRLQRLLFHTPLVGLFILASEMYHDRIWYPARGKRVVRRWQEQSPWGRLFSAYPQ</sequence>
<evidence type="ECO:0000313" key="3">
    <source>
        <dbReference type="Proteomes" id="UP000748308"/>
    </source>
</evidence>
<dbReference type="Proteomes" id="UP000748308">
    <property type="component" value="Unassembled WGS sequence"/>
</dbReference>
<feature type="domain" description="DUF362" evidence="1">
    <location>
        <begin position="41"/>
        <end position="245"/>
    </location>
</feature>
<dbReference type="AlphaFoldDB" id="A0A938BQ69"/>
<evidence type="ECO:0000313" key="2">
    <source>
        <dbReference type="EMBL" id="MBM3316832.1"/>
    </source>
</evidence>
<accession>A0A938BQ69</accession>
<proteinExistence type="predicted"/>